<keyword evidence="4" id="KW-1185">Reference proteome</keyword>
<dbReference type="CDD" id="cd00229">
    <property type="entry name" value="SGNH_hydrolase"/>
    <property type="match status" value="1"/>
</dbReference>
<dbReference type="Proteomes" id="UP000051086">
    <property type="component" value="Unassembled WGS sequence"/>
</dbReference>
<organism evidence="3 5">
    <name type="scientific">Thalassovita autumnalis</name>
    <dbReference type="NCBI Taxonomy" id="2072972"/>
    <lineage>
        <taxon>Bacteria</taxon>
        <taxon>Pseudomonadati</taxon>
        <taxon>Pseudomonadota</taxon>
        <taxon>Alphaproteobacteria</taxon>
        <taxon>Rhodobacterales</taxon>
        <taxon>Roseobacteraceae</taxon>
        <taxon>Thalassovita</taxon>
    </lineage>
</organism>
<dbReference type="InterPro" id="IPR036514">
    <property type="entry name" value="SGNH_hydro_sf"/>
</dbReference>
<evidence type="ECO:0000313" key="4">
    <source>
        <dbReference type="Proteomes" id="UP000051086"/>
    </source>
</evidence>
<dbReference type="EMBL" id="CYSC01000034">
    <property type="protein sequence ID" value="CUH72706.1"/>
    <property type="molecule type" value="Genomic_DNA"/>
</dbReference>
<dbReference type="SUPFAM" id="SSF52266">
    <property type="entry name" value="SGNH hydrolase"/>
    <property type="match status" value="1"/>
</dbReference>
<name>A0A0P1FSI5_9RHOB</name>
<protein>
    <submittedName>
        <fullName evidence="3">GDSL-like Lipase/Acylhydrolase</fullName>
    </submittedName>
</protein>
<gene>
    <name evidence="2" type="ORF">TL5118_00635</name>
    <name evidence="3" type="ORF">TL5120_02503</name>
</gene>
<reference evidence="3 5" key="1">
    <citation type="submission" date="2015-09" db="EMBL/GenBank/DDBJ databases">
        <authorList>
            <consortium name="Swine Surveillance"/>
        </authorList>
    </citation>
    <scope>NUCLEOTIDE SEQUENCE [LARGE SCALE GENOMIC DNA]</scope>
    <source>
        <strain evidence="3 5">5120</strain>
    </source>
</reference>
<dbReference type="Proteomes" id="UP000051887">
    <property type="component" value="Unassembled WGS sequence"/>
</dbReference>
<keyword evidence="3" id="KW-0378">Hydrolase</keyword>
<dbReference type="Pfam" id="PF13472">
    <property type="entry name" value="Lipase_GDSL_2"/>
    <property type="match status" value="1"/>
</dbReference>
<evidence type="ECO:0000313" key="3">
    <source>
        <dbReference type="EMBL" id="CUH72706.1"/>
    </source>
</evidence>
<evidence type="ECO:0000313" key="5">
    <source>
        <dbReference type="Proteomes" id="UP000051887"/>
    </source>
</evidence>
<evidence type="ECO:0000259" key="1">
    <source>
        <dbReference type="Pfam" id="PF13472"/>
    </source>
</evidence>
<proteinExistence type="predicted"/>
<accession>A0A0P1FSI5</accession>
<reference evidence="2 4" key="2">
    <citation type="submission" date="2015-09" db="EMBL/GenBank/DDBJ databases">
        <authorList>
            <person name="Rodrigo-Torres L."/>
            <person name="Arahal D.R."/>
        </authorList>
    </citation>
    <scope>NUCLEOTIDE SEQUENCE [LARGE SCALE GENOMIC DNA]</scope>
    <source>
        <strain evidence="2 4">CECT 5118</strain>
    </source>
</reference>
<dbReference type="GO" id="GO:0016788">
    <property type="term" value="F:hydrolase activity, acting on ester bonds"/>
    <property type="evidence" value="ECO:0007669"/>
    <property type="project" value="UniProtKB-ARBA"/>
</dbReference>
<dbReference type="InterPro" id="IPR013830">
    <property type="entry name" value="SGNH_hydro"/>
</dbReference>
<dbReference type="EMBL" id="CYSB01000009">
    <property type="protein sequence ID" value="CUH63839.1"/>
    <property type="molecule type" value="Genomic_DNA"/>
</dbReference>
<dbReference type="AlphaFoldDB" id="A0A0P1FSI5"/>
<evidence type="ECO:0000313" key="2">
    <source>
        <dbReference type="EMBL" id="CUH63839.1"/>
    </source>
</evidence>
<dbReference type="Gene3D" id="3.40.50.1110">
    <property type="entry name" value="SGNH hydrolase"/>
    <property type="match status" value="1"/>
</dbReference>
<sequence>MRTQKHICLMGDSIFDNDGYVLGEPGVIEQLRRSLPQGWSASKVAVDGDRIGHITEQLENVPTHTTHIFVSIGGNDLRTFGHLLREITQGARLEQLIAAPLAEFEASYGAMLDKLLQHGLPVTACTIYTAIPFAEPEMRNHAPAAINAFNVRILQMAEARSVPILRLDKICAEKEGFAEISPIEPSSQGGQKIVDAILQSFTAA</sequence>
<feature type="domain" description="SGNH hydrolase-type esterase" evidence="1">
    <location>
        <begin position="10"/>
        <end position="176"/>
    </location>
</feature>